<evidence type="ECO:0000313" key="4">
    <source>
        <dbReference type="Proteomes" id="UP000734854"/>
    </source>
</evidence>
<reference evidence="3 4" key="1">
    <citation type="submission" date="2020-08" db="EMBL/GenBank/DDBJ databases">
        <title>Plant Genome Project.</title>
        <authorList>
            <person name="Zhang R.-G."/>
        </authorList>
    </citation>
    <scope>NUCLEOTIDE SEQUENCE [LARGE SCALE GENOMIC DNA]</scope>
    <source>
        <tissue evidence="3">Rhizome</tissue>
    </source>
</reference>
<proteinExistence type="inferred from homology"/>
<dbReference type="AlphaFoldDB" id="A0A8J5F4T8"/>
<name>A0A8J5F4T8_ZINOF</name>
<keyword evidence="2" id="KW-0732">Signal</keyword>
<dbReference type="EMBL" id="JACMSC010000017">
    <property type="protein sequence ID" value="KAG6478472.1"/>
    <property type="molecule type" value="Genomic_DNA"/>
</dbReference>
<sequence>MALSSPIVACLLLVMLGLYHVDSRSVSIDHSIIAKKRSVLGVTIDCGAACAVRCSKSWKPKMCKKMCGVCCNKCNCVPPGTSVETRITCACYASMTTPSGKLKCP</sequence>
<comment type="caution">
    <text evidence="3">The sequence shown here is derived from an EMBL/GenBank/DDBJ whole genome shotgun (WGS) entry which is preliminary data.</text>
</comment>
<organism evidence="3 4">
    <name type="scientific">Zingiber officinale</name>
    <name type="common">Ginger</name>
    <name type="synonym">Amomum zingiber</name>
    <dbReference type="NCBI Taxonomy" id="94328"/>
    <lineage>
        <taxon>Eukaryota</taxon>
        <taxon>Viridiplantae</taxon>
        <taxon>Streptophyta</taxon>
        <taxon>Embryophyta</taxon>
        <taxon>Tracheophyta</taxon>
        <taxon>Spermatophyta</taxon>
        <taxon>Magnoliopsida</taxon>
        <taxon>Liliopsida</taxon>
        <taxon>Zingiberales</taxon>
        <taxon>Zingiberaceae</taxon>
        <taxon>Zingiber</taxon>
    </lineage>
</organism>
<dbReference type="OrthoDB" id="847210at2759"/>
<feature type="chain" id="PRO_5035229386" evidence="2">
    <location>
        <begin position="24"/>
        <end position="105"/>
    </location>
</feature>
<accession>A0A8J5F4T8</accession>
<evidence type="ECO:0000313" key="3">
    <source>
        <dbReference type="EMBL" id="KAG6478472.1"/>
    </source>
</evidence>
<comment type="similarity">
    <text evidence="1">Belongs to the GASA family.</text>
</comment>
<dbReference type="Proteomes" id="UP000734854">
    <property type="component" value="Unassembled WGS sequence"/>
</dbReference>
<gene>
    <name evidence="3" type="ORF">ZIOFF_061915</name>
</gene>
<dbReference type="Pfam" id="PF02704">
    <property type="entry name" value="GASA"/>
    <property type="match status" value="1"/>
</dbReference>
<dbReference type="InterPro" id="IPR003854">
    <property type="entry name" value="GASA"/>
</dbReference>
<evidence type="ECO:0000256" key="2">
    <source>
        <dbReference type="SAM" id="SignalP"/>
    </source>
</evidence>
<evidence type="ECO:0000256" key="1">
    <source>
        <dbReference type="ARBA" id="ARBA00010582"/>
    </source>
</evidence>
<keyword evidence="4" id="KW-1185">Reference proteome</keyword>
<dbReference type="PANTHER" id="PTHR23201:SF80">
    <property type="entry name" value="OS06G0729400 PROTEIN"/>
    <property type="match status" value="1"/>
</dbReference>
<protein>
    <submittedName>
        <fullName evidence="3">Uncharacterized protein</fullName>
    </submittedName>
</protein>
<dbReference type="PANTHER" id="PTHR23201">
    <property type="entry name" value="EXTENSIN, PROLINE-RICH PROTEIN"/>
    <property type="match status" value="1"/>
</dbReference>
<feature type="signal peptide" evidence="2">
    <location>
        <begin position="1"/>
        <end position="23"/>
    </location>
</feature>